<accession>A0A6J7WDW0</accession>
<dbReference type="EMBL" id="LR798231">
    <property type="protein sequence ID" value="CAB5209126.1"/>
    <property type="molecule type" value="Genomic_DNA"/>
</dbReference>
<dbReference type="EMBL" id="LR796187">
    <property type="protein sequence ID" value="CAB4125911.1"/>
    <property type="molecule type" value="Genomic_DNA"/>
</dbReference>
<reference evidence="2" key="1">
    <citation type="submission" date="2020-05" db="EMBL/GenBank/DDBJ databases">
        <authorList>
            <person name="Chiriac C."/>
            <person name="Salcher M."/>
            <person name="Ghai R."/>
            <person name="Kavagutti S V."/>
        </authorList>
    </citation>
    <scope>NUCLEOTIDE SEQUENCE</scope>
</reference>
<sequence>MQSKETTGVHIEGHIKISDPVSGEIYVNKRNAIHYENMSIALAKSIANSGEGFIYKMAFGNGGTAVDPTGIITYLTPNSSGTNASLYNETYAKIVDDKSSNNTDPTRNFIETRHVTGTNYTDVFITCLLDYGEPSGQLAYDTTTNNESAYVFDELGLQSYSTAGNPLLLTHVIFHPVQKSLNRLIQIDYTVRIQSLTGLSGV</sequence>
<protein>
    <submittedName>
        <fullName evidence="2">Uncharacterized protein</fullName>
    </submittedName>
</protein>
<organism evidence="2">
    <name type="scientific">uncultured Caudovirales phage</name>
    <dbReference type="NCBI Taxonomy" id="2100421"/>
    <lineage>
        <taxon>Viruses</taxon>
        <taxon>Duplodnaviria</taxon>
        <taxon>Heunggongvirae</taxon>
        <taxon>Uroviricota</taxon>
        <taxon>Caudoviricetes</taxon>
        <taxon>Peduoviridae</taxon>
        <taxon>Maltschvirus</taxon>
        <taxon>Maltschvirus maltsch</taxon>
    </lineage>
</organism>
<proteinExistence type="predicted"/>
<evidence type="ECO:0000313" key="2">
    <source>
        <dbReference type="EMBL" id="CAB5209126.1"/>
    </source>
</evidence>
<gene>
    <name evidence="2" type="ORF">UFOVP181_327</name>
    <name evidence="1" type="ORF">UFOVP57_312</name>
</gene>
<name>A0A6J7WDW0_9CAUD</name>
<evidence type="ECO:0000313" key="1">
    <source>
        <dbReference type="EMBL" id="CAB4125911.1"/>
    </source>
</evidence>